<proteinExistence type="predicted"/>
<sequence length="88" mass="10213">MKIAVWDTYVKRNNGIVMHFDILVPDFIKDRSIVFKFGEDYLSNKSFKVETIASDKCILCHIEQGTPEIINDIKIKGYSIIEIENCQE</sequence>
<keyword evidence="2" id="KW-1185">Reference proteome</keyword>
<dbReference type="InterPro" id="IPR018592">
    <property type="entry name" value="DUF2024"/>
</dbReference>
<dbReference type="Pfam" id="PF09630">
    <property type="entry name" value="DUF2024"/>
    <property type="match status" value="1"/>
</dbReference>
<accession>A0A918JSQ1</accession>
<evidence type="ECO:0008006" key="3">
    <source>
        <dbReference type="Google" id="ProtNLM"/>
    </source>
</evidence>
<evidence type="ECO:0000313" key="2">
    <source>
        <dbReference type="Proteomes" id="UP000601108"/>
    </source>
</evidence>
<dbReference type="EMBL" id="BMWS01000005">
    <property type="protein sequence ID" value="GGX10269.1"/>
    <property type="molecule type" value="Genomic_DNA"/>
</dbReference>
<name>A0A918JSQ1_9FLAO</name>
<dbReference type="AlphaFoldDB" id="A0A918JSQ1"/>
<dbReference type="InterPro" id="IPR023122">
    <property type="entry name" value="NE1680-like_sf"/>
</dbReference>
<dbReference type="Proteomes" id="UP000601108">
    <property type="component" value="Unassembled WGS sequence"/>
</dbReference>
<organism evidence="1 2">
    <name type="scientific">Aquimarina muelleri</name>
    <dbReference type="NCBI Taxonomy" id="279356"/>
    <lineage>
        <taxon>Bacteria</taxon>
        <taxon>Pseudomonadati</taxon>
        <taxon>Bacteroidota</taxon>
        <taxon>Flavobacteriia</taxon>
        <taxon>Flavobacteriales</taxon>
        <taxon>Flavobacteriaceae</taxon>
        <taxon>Aquimarina</taxon>
    </lineage>
</organism>
<dbReference type="Gene3D" id="3.10.510.10">
    <property type="entry name" value="NE1680-like"/>
    <property type="match status" value="1"/>
</dbReference>
<evidence type="ECO:0000313" key="1">
    <source>
        <dbReference type="EMBL" id="GGX10269.1"/>
    </source>
</evidence>
<comment type="caution">
    <text evidence="1">The sequence shown here is derived from an EMBL/GenBank/DDBJ whole genome shotgun (WGS) entry which is preliminary data.</text>
</comment>
<reference evidence="1 2" key="1">
    <citation type="journal article" date="2014" name="Int. J. Syst. Evol. Microbiol.">
        <title>Complete genome sequence of Corynebacterium casei LMG S-19264T (=DSM 44701T), isolated from a smear-ripened cheese.</title>
        <authorList>
            <consortium name="US DOE Joint Genome Institute (JGI-PGF)"/>
            <person name="Walter F."/>
            <person name="Albersmeier A."/>
            <person name="Kalinowski J."/>
            <person name="Ruckert C."/>
        </authorList>
    </citation>
    <scope>NUCLEOTIDE SEQUENCE [LARGE SCALE GENOMIC DNA]</scope>
    <source>
        <strain evidence="1 2">KCTC 12285</strain>
    </source>
</reference>
<dbReference type="RefSeq" id="WP_027414185.1">
    <property type="nucleotide sequence ID" value="NZ_BMWS01000005.1"/>
</dbReference>
<protein>
    <recommendedName>
        <fullName evidence="3">DUF2024 domain-containing protein</fullName>
    </recommendedName>
</protein>
<gene>
    <name evidence="1" type="ORF">GCM10007384_09990</name>
</gene>
<dbReference type="SUPFAM" id="SSF160766">
    <property type="entry name" value="NE1680-like"/>
    <property type="match status" value="1"/>
</dbReference>